<dbReference type="InterPro" id="IPR012693">
    <property type="entry name" value="ABC_transpr_PhnC"/>
</dbReference>
<dbReference type="OrthoDB" id="9802264at2"/>
<dbReference type="Proteomes" id="UP000234328">
    <property type="component" value="Unassembled WGS sequence"/>
</dbReference>
<evidence type="ECO:0000256" key="2">
    <source>
        <dbReference type="ARBA" id="ARBA00022475"/>
    </source>
</evidence>
<evidence type="ECO:0000256" key="6">
    <source>
        <dbReference type="ARBA" id="ARBA00023136"/>
    </source>
</evidence>
<dbReference type="InterPro" id="IPR003439">
    <property type="entry name" value="ABC_transporter-like_ATP-bd"/>
</dbReference>
<dbReference type="InterPro" id="IPR027417">
    <property type="entry name" value="P-loop_NTPase"/>
</dbReference>
<evidence type="ECO:0000313" key="8">
    <source>
        <dbReference type="EMBL" id="PLC53669.1"/>
    </source>
</evidence>
<evidence type="ECO:0000259" key="7">
    <source>
        <dbReference type="PROSITE" id="PS50893"/>
    </source>
</evidence>
<dbReference type="InterPro" id="IPR050086">
    <property type="entry name" value="MetN_ABC_transporter-like"/>
</dbReference>
<keyword evidence="6" id="KW-0472">Membrane</keyword>
<dbReference type="Pfam" id="PF00005">
    <property type="entry name" value="ABC_tran"/>
    <property type="match status" value="1"/>
</dbReference>
<dbReference type="RefSeq" id="WP_102070392.1">
    <property type="nucleotide sequence ID" value="NZ_PDNV01000007.1"/>
</dbReference>
<name>A0A2N4UF76_9BURK</name>
<dbReference type="InterPro" id="IPR017871">
    <property type="entry name" value="ABC_transporter-like_CS"/>
</dbReference>
<sequence length="271" mass="29518">MIPSTKLPWLVQTSDLAVTYPNGHQALYPTSLTIYPGEILVLLGASGAGKSTLLRSLNGLVRPSEGEIILSDIGRPQRDKRVLREHRRKTGMVFQQHHLIGRLTVLANVLLGRVATRGNWRSLFPWSREDKLEALAVLDRVGLVDKALVRADALSGGQQQRVGIARALIQKPRLMLADEPVASLDPVTAESVLTLLHDICKTDHLTAVVSLHQIEFAKKFADRIIGLSHGTVVFEGKPDALGDDAMRRLYATSSQSSKPSSGFVAPALYAA</sequence>
<dbReference type="EMBL" id="PDNV01000007">
    <property type="protein sequence ID" value="PLC53669.1"/>
    <property type="molecule type" value="Genomic_DNA"/>
</dbReference>
<keyword evidence="4 8" id="KW-0067">ATP-binding</keyword>
<dbReference type="Gene3D" id="3.40.50.300">
    <property type="entry name" value="P-loop containing nucleotide triphosphate hydrolases"/>
    <property type="match status" value="1"/>
</dbReference>
<dbReference type="PANTHER" id="PTHR43166:SF6">
    <property type="entry name" value="PHOSPHONATES IMPORT ATP-BINDING PROTEIN PHNC"/>
    <property type="match status" value="1"/>
</dbReference>
<keyword evidence="1" id="KW-0813">Transport</keyword>
<organism evidence="8 9">
    <name type="scientific">Pollutimonas nitritireducens</name>
    <dbReference type="NCBI Taxonomy" id="2045209"/>
    <lineage>
        <taxon>Bacteria</taxon>
        <taxon>Pseudomonadati</taxon>
        <taxon>Pseudomonadota</taxon>
        <taxon>Betaproteobacteria</taxon>
        <taxon>Burkholderiales</taxon>
        <taxon>Alcaligenaceae</taxon>
        <taxon>Pollutimonas</taxon>
    </lineage>
</organism>
<dbReference type="SMART" id="SM00382">
    <property type="entry name" value="AAA"/>
    <property type="match status" value="1"/>
</dbReference>
<comment type="caution">
    <text evidence="8">The sequence shown here is derived from an EMBL/GenBank/DDBJ whole genome shotgun (WGS) entry which is preliminary data.</text>
</comment>
<evidence type="ECO:0000256" key="3">
    <source>
        <dbReference type="ARBA" id="ARBA00022741"/>
    </source>
</evidence>
<dbReference type="GO" id="GO:0015416">
    <property type="term" value="F:ABC-type phosphonate transporter activity"/>
    <property type="evidence" value="ECO:0007669"/>
    <property type="project" value="InterPro"/>
</dbReference>
<accession>A0A2N4UF76</accession>
<gene>
    <name evidence="8" type="primary">phnC</name>
    <name evidence="8" type="ORF">CR155_12750</name>
</gene>
<dbReference type="GO" id="GO:0016020">
    <property type="term" value="C:membrane"/>
    <property type="evidence" value="ECO:0007669"/>
    <property type="project" value="InterPro"/>
</dbReference>
<evidence type="ECO:0000256" key="1">
    <source>
        <dbReference type="ARBA" id="ARBA00022448"/>
    </source>
</evidence>
<evidence type="ECO:0000256" key="4">
    <source>
        <dbReference type="ARBA" id="ARBA00022840"/>
    </source>
</evidence>
<keyword evidence="9" id="KW-1185">Reference proteome</keyword>
<dbReference type="GO" id="GO:0005524">
    <property type="term" value="F:ATP binding"/>
    <property type="evidence" value="ECO:0007669"/>
    <property type="project" value="UniProtKB-KW"/>
</dbReference>
<keyword evidence="2" id="KW-1003">Cell membrane</keyword>
<dbReference type="PROSITE" id="PS00211">
    <property type="entry name" value="ABC_TRANSPORTER_1"/>
    <property type="match status" value="1"/>
</dbReference>
<dbReference type="InterPro" id="IPR003593">
    <property type="entry name" value="AAA+_ATPase"/>
</dbReference>
<dbReference type="NCBIfam" id="TIGR02315">
    <property type="entry name" value="ABC_phnC"/>
    <property type="match status" value="1"/>
</dbReference>
<protein>
    <submittedName>
        <fullName evidence="8">Phosphonate ABC transporter ATP-binding protein</fullName>
    </submittedName>
</protein>
<keyword evidence="5" id="KW-1278">Translocase</keyword>
<dbReference type="SUPFAM" id="SSF52540">
    <property type="entry name" value="P-loop containing nucleoside triphosphate hydrolases"/>
    <property type="match status" value="1"/>
</dbReference>
<proteinExistence type="predicted"/>
<dbReference type="GO" id="GO:0016887">
    <property type="term" value="F:ATP hydrolysis activity"/>
    <property type="evidence" value="ECO:0007669"/>
    <property type="project" value="InterPro"/>
</dbReference>
<dbReference type="PROSITE" id="PS50893">
    <property type="entry name" value="ABC_TRANSPORTER_2"/>
    <property type="match status" value="1"/>
</dbReference>
<evidence type="ECO:0000256" key="5">
    <source>
        <dbReference type="ARBA" id="ARBA00022967"/>
    </source>
</evidence>
<keyword evidence="3" id="KW-0547">Nucleotide-binding</keyword>
<dbReference type="CDD" id="cd03256">
    <property type="entry name" value="ABC_PhnC_transporter"/>
    <property type="match status" value="1"/>
</dbReference>
<evidence type="ECO:0000313" key="9">
    <source>
        <dbReference type="Proteomes" id="UP000234328"/>
    </source>
</evidence>
<feature type="domain" description="ABC transporter" evidence="7">
    <location>
        <begin position="11"/>
        <end position="254"/>
    </location>
</feature>
<reference evidence="8 9" key="1">
    <citation type="submission" date="2017-10" db="EMBL/GenBank/DDBJ databases">
        <title>Two draft genome sequences of Pusillimonas sp. strains isolated from a nitrate- and radionuclide-contaminated groundwater in Russia.</title>
        <authorList>
            <person name="Grouzdev D.S."/>
            <person name="Tourova T.P."/>
            <person name="Goeva M.A."/>
            <person name="Babich T.L."/>
            <person name="Sokolova D.S."/>
            <person name="Abdullin R."/>
            <person name="Poltaraus A.B."/>
            <person name="Toshchakov S.V."/>
            <person name="Nazina T.N."/>
        </authorList>
    </citation>
    <scope>NUCLEOTIDE SEQUENCE [LARGE SCALE GENOMIC DNA]</scope>
    <source>
        <strain evidence="8 9">JR1/69-2-13</strain>
    </source>
</reference>
<dbReference type="PANTHER" id="PTHR43166">
    <property type="entry name" value="AMINO ACID IMPORT ATP-BINDING PROTEIN"/>
    <property type="match status" value="1"/>
</dbReference>
<dbReference type="AlphaFoldDB" id="A0A2N4UF76"/>